<proteinExistence type="predicted"/>
<dbReference type="InterPro" id="IPR025962">
    <property type="entry name" value="SdpI/YhfL"/>
</dbReference>
<evidence type="ECO:0000313" key="1">
    <source>
        <dbReference type="EMBL" id="MTK20236.1"/>
    </source>
</evidence>
<evidence type="ECO:0000313" key="2">
    <source>
        <dbReference type="Proteomes" id="UP000487649"/>
    </source>
</evidence>
<accession>A0A173TBW0</accession>
<dbReference type="Pfam" id="PF13630">
    <property type="entry name" value="SdpI"/>
    <property type="match status" value="1"/>
</dbReference>
<dbReference type="Proteomes" id="UP000487649">
    <property type="component" value="Unassembled WGS sequence"/>
</dbReference>
<sequence length="116" mass="13105">MLEFSVFIVGLLSMLIGVVNVLESDQDIRRFGYRVRSVLQTKESWQFANKVFGVMLVSMGAIALVIGIILNSYIRLLSPFEVVMINVLELVVIVLISMAVTEIRVKQLFNKEGKQK</sequence>
<reference evidence="1 2" key="1">
    <citation type="journal article" date="2019" name="Nat. Med.">
        <title>A library of human gut bacterial isolates paired with longitudinal multiomics data enables mechanistic microbiome research.</title>
        <authorList>
            <person name="Poyet M."/>
            <person name="Groussin M."/>
            <person name="Gibbons S.M."/>
            <person name="Avila-Pacheco J."/>
            <person name="Jiang X."/>
            <person name="Kearney S.M."/>
            <person name="Perrotta A.R."/>
            <person name="Berdy B."/>
            <person name="Zhao S."/>
            <person name="Lieberman T.D."/>
            <person name="Swanson P.K."/>
            <person name="Smith M."/>
            <person name="Roesemann S."/>
            <person name="Alexander J.E."/>
            <person name="Rich S.A."/>
            <person name="Livny J."/>
            <person name="Vlamakis H."/>
            <person name="Clish C."/>
            <person name="Bullock K."/>
            <person name="Deik A."/>
            <person name="Scott J."/>
            <person name="Pierce K.A."/>
            <person name="Xavier R.J."/>
            <person name="Alm E.J."/>
        </authorList>
    </citation>
    <scope>NUCLEOTIDE SEQUENCE [LARGE SCALE GENOMIC DNA]</scope>
    <source>
        <strain evidence="1 2">BIOML-A198</strain>
    </source>
</reference>
<dbReference type="EMBL" id="WMQE01000003">
    <property type="protein sequence ID" value="MTK20236.1"/>
    <property type="molecule type" value="Genomic_DNA"/>
</dbReference>
<organism evidence="1 2">
    <name type="scientific">Turicibacter sanguinis</name>
    <dbReference type="NCBI Taxonomy" id="154288"/>
    <lineage>
        <taxon>Bacteria</taxon>
        <taxon>Bacillati</taxon>
        <taxon>Bacillota</taxon>
        <taxon>Erysipelotrichia</taxon>
        <taxon>Erysipelotrichales</taxon>
        <taxon>Turicibacteraceae</taxon>
        <taxon>Turicibacter</taxon>
    </lineage>
</organism>
<dbReference type="RefSeq" id="WP_006784500.1">
    <property type="nucleotide sequence ID" value="NZ_CABJBH010000002.1"/>
</dbReference>
<dbReference type="AlphaFoldDB" id="A0A173TBW0"/>
<protein>
    <submittedName>
        <fullName evidence="1">Uncharacterized protein</fullName>
    </submittedName>
</protein>
<dbReference type="GeneID" id="60058413"/>
<gene>
    <name evidence="1" type="ORF">GMA92_02130</name>
</gene>
<name>A0A173TBW0_9FIRM</name>
<dbReference type="OrthoDB" id="1655513at2"/>
<comment type="caution">
    <text evidence="1">The sequence shown here is derived from an EMBL/GenBank/DDBJ whole genome shotgun (WGS) entry which is preliminary data.</text>
</comment>